<feature type="domain" description="NADH:flavin oxidoreductase/NADH oxidase N-terminal" evidence="2">
    <location>
        <begin position="121"/>
        <end position="298"/>
    </location>
</feature>
<organism evidence="3 4">
    <name type="scientific">Pseudomassariella vexata</name>
    <dbReference type="NCBI Taxonomy" id="1141098"/>
    <lineage>
        <taxon>Eukaryota</taxon>
        <taxon>Fungi</taxon>
        <taxon>Dikarya</taxon>
        <taxon>Ascomycota</taxon>
        <taxon>Pezizomycotina</taxon>
        <taxon>Sordariomycetes</taxon>
        <taxon>Xylariomycetidae</taxon>
        <taxon>Amphisphaeriales</taxon>
        <taxon>Pseudomassariaceae</taxon>
        <taxon>Pseudomassariella</taxon>
    </lineage>
</organism>
<feature type="compositionally biased region" description="Polar residues" evidence="1">
    <location>
        <begin position="1"/>
        <end position="10"/>
    </location>
</feature>
<evidence type="ECO:0000313" key="4">
    <source>
        <dbReference type="Proteomes" id="UP000193689"/>
    </source>
</evidence>
<feature type="region of interest" description="Disordered" evidence="1">
    <location>
        <begin position="55"/>
        <end position="86"/>
    </location>
</feature>
<dbReference type="PANTHER" id="PTHR43303:SF2">
    <property type="entry name" value="INDOLEAMINE 2,3-DIOXYGENASE PYRROLE 2,3-DIOXYGENASE (AFU_ORTHOLOGUE AFUA_5G01450"/>
    <property type="match status" value="1"/>
</dbReference>
<name>A0A1Y2DSK6_9PEZI</name>
<dbReference type="SUPFAM" id="SSF51395">
    <property type="entry name" value="FMN-linked oxidoreductases"/>
    <property type="match status" value="1"/>
</dbReference>
<dbReference type="Gene3D" id="3.20.20.70">
    <property type="entry name" value="Aldolase class I"/>
    <property type="match status" value="1"/>
</dbReference>
<dbReference type="GO" id="GO:0003959">
    <property type="term" value="F:NADPH dehydrogenase activity"/>
    <property type="evidence" value="ECO:0007669"/>
    <property type="project" value="InterPro"/>
</dbReference>
<comment type="caution">
    <text evidence="3">The sequence shown here is derived from an EMBL/GenBank/DDBJ whole genome shotgun (WGS) entry which is preliminary data.</text>
</comment>
<protein>
    <recommendedName>
        <fullName evidence="2">NADH:flavin oxidoreductase/NADH oxidase N-terminal domain-containing protein</fullName>
    </recommendedName>
</protein>
<evidence type="ECO:0000256" key="1">
    <source>
        <dbReference type="SAM" id="MobiDB-lite"/>
    </source>
</evidence>
<dbReference type="PANTHER" id="PTHR43303">
    <property type="entry name" value="NADPH DEHYDROGENASE C23G7.10C-RELATED"/>
    <property type="match status" value="1"/>
</dbReference>
<keyword evidence="4" id="KW-1185">Reference proteome</keyword>
<dbReference type="STRING" id="1141098.A0A1Y2DSK6"/>
<feature type="compositionally biased region" description="Low complexity" evidence="1">
    <location>
        <begin position="320"/>
        <end position="335"/>
    </location>
</feature>
<dbReference type="AlphaFoldDB" id="A0A1Y2DSK6"/>
<dbReference type="GeneID" id="63778429"/>
<evidence type="ECO:0000313" key="3">
    <source>
        <dbReference type="EMBL" id="ORY62271.1"/>
    </source>
</evidence>
<dbReference type="Pfam" id="PF00724">
    <property type="entry name" value="Oxidored_FMN"/>
    <property type="match status" value="1"/>
</dbReference>
<dbReference type="InParanoid" id="A0A1Y2DSK6"/>
<dbReference type="RefSeq" id="XP_040714107.1">
    <property type="nucleotide sequence ID" value="XM_040862217.1"/>
</dbReference>
<dbReference type="InterPro" id="IPR044152">
    <property type="entry name" value="YqjM-like"/>
</dbReference>
<dbReference type="GO" id="GO:0050661">
    <property type="term" value="F:NADP binding"/>
    <property type="evidence" value="ECO:0007669"/>
    <property type="project" value="InterPro"/>
</dbReference>
<dbReference type="InterPro" id="IPR013785">
    <property type="entry name" value="Aldolase_TIM"/>
</dbReference>
<dbReference type="InterPro" id="IPR001155">
    <property type="entry name" value="OxRdtase_FMN_N"/>
</dbReference>
<dbReference type="EMBL" id="MCFJ01000009">
    <property type="protein sequence ID" value="ORY62271.1"/>
    <property type="molecule type" value="Genomic_DNA"/>
</dbReference>
<evidence type="ECO:0000259" key="2">
    <source>
        <dbReference type="Pfam" id="PF00724"/>
    </source>
</evidence>
<dbReference type="OrthoDB" id="72788at2759"/>
<sequence length="335" mass="36215">MSGLNSSAVNTPAPGTPYFTPNQEPPADWHFAHLSQFMIHGNALTIVEATAATSHGGITPQDSANRDLCAQPRPEDRHSTGTRGRKANTVDPWLVPLLGDVRAIASAEHGGWPDNVWAPSAIKFADGYATPKAMTTEDIQSLMQGFTDAAARSVKAGFDVIEIHAAHGYLLTEFLSPITDQRSDAYGGSFENRTRLLFEVISAVRSVVPDTMPLFLRISAIEWMEWGDQPSCCRLLARTCLMSVRVATTQNKRSKSILIIRFIAGQIRDTLKKEGLPLSIGAVGMITEAEMARLIVQETEQVPDGVKQETSTLEVEQEGGQKTQAASGTAATARA</sequence>
<dbReference type="Proteomes" id="UP000193689">
    <property type="component" value="Unassembled WGS sequence"/>
</dbReference>
<dbReference type="GO" id="GO:0010181">
    <property type="term" value="F:FMN binding"/>
    <property type="evidence" value="ECO:0007669"/>
    <property type="project" value="InterPro"/>
</dbReference>
<feature type="region of interest" description="Disordered" evidence="1">
    <location>
        <begin position="1"/>
        <end position="24"/>
    </location>
</feature>
<gene>
    <name evidence="3" type="ORF">BCR38DRAFT_458840</name>
</gene>
<accession>A0A1Y2DSK6</accession>
<reference evidence="3 4" key="1">
    <citation type="submission" date="2016-07" db="EMBL/GenBank/DDBJ databases">
        <title>Pervasive Adenine N6-methylation of Active Genes in Fungi.</title>
        <authorList>
            <consortium name="DOE Joint Genome Institute"/>
            <person name="Mondo S.J."/>
            <person name="Dannebaum R.O."/>
            <person name="Kuo R.C."/>
            <person name="Labutti K."/>
            <person name="Haridas S."/>
            <person name="Kuo A."/>
            <person name="Salamov A."/>
            <person name="Ahrendt S.R."/>
            <person name="Lipzen A."/>
            <person name="Sullivan W."/>
            <person name="Andreopoulos W.B."/>
            <person name="Clum A."/>
            <person name="Lindquist E."/>
            <person name="Daum C."/>
            <person name="Ramamoorthy G.K."/>
            <person name="Gryganskyi A."/>
            <person name="Culley D."/>
            <person name="Magnuson J.K."/>
            <person name="James T.Y."/>
            <person name="O'Malley M.A."/>
            <person name="Stajich J.E."/>
            <person name="Spatafora J.W."/>
            <person name="Visel A."/>
            <person name="Grigoriev I.V."/>
        </authorList>
    </citation>
    <scope>NUCLEOTIDE SEQUENCE [LARGE SCALE GENOMIC DNA]</scope>
    <source>
        <strain evidence="3 4">CBS 129021</strain>
    </source>
</reference>
<feature type="region of interest" description="Disordered" evidence="1">
    <location>
        <begin position="302"/>
        <end position="335"/>
    </location>
</feature>
<proteinExistence type="predicted"/>